<dbReference type="OrthoDB" id="9791355at2"/>
<dbReference type="SUPFAM" id="SSF47979">
    <property type="entry name" value="Iron-dependent repressor protein, dimerization domain"/>
    <property type="match status" value="1"/>
</dbReference>
<dbReference type="InterPro" id="IPR036421">
    <property type="entry name" value="Fe_dep_repressor_sf"/>
</dbReference>
<accession>A0A1R4FVQ8</accession>
<evidence type="ECO:0000256" key="2">
    <source>
        <dbReference type="ARBA" id="ARBA00007871"/>
    </source>
</evidence>
<keyword evidence="15" id="KW-1185">Reference proteome</keyword>
<dbReference type="SMART" id="SM00899">
    <property type="entry name" value="FeoA"/>
    <property type="match status" value="1"/>
</dbReference>
<dbReference type="AlphaFoldDB" id="A0A1R4FVQ8"/>
<reference evidence="14 15" key="1">
    <citation type="submission" date="2017-02" db="EMBL/GenBank/DDBJ databases">
        <authorList>
            <person name="Peterson S.W."/>
        </authorList>
    </citation>
    <scope>NUCLEOTIDE SEQUENCE [LARGE SCALE GENOMIC DNA]</scope>
    <source>
        <strain evidence="14 15">LMG 22410</strain>
    </source>
</reference>
<dbReference type="SUPFAM" id="SSF50037">
    <property type="entry name" value="C-terminal domain of transcriptional repressors"/>
    <property type="match status" value="1"/>
</dbReference>
<dbReference type="Gene3D" id="1.10.60.10">
    <property type="entry name" value="Iron dependent repressor, metal binding and dimerisation domain"/>
    <property type="match status" value="1"/>
</dbReference>
<evidence type="ECO:0000256" key="12">
    <source>
        <dbReference type="ARBA" id="ARBA00032593"/>
    </source>
</evidence>
<evidence type="ECO:0000313" key="15">
    <source>
        <dbReference type="Proteomes" id="UP000195787"/>
    </source>
</evidence>
<dbReference type="SUPFAM" id="SSF46785">
    <property type="entry name" value="Winged helix' DNA-binding domain"/>
    <property type="match status" value="1"/>
</dbReference>
<evidence type="ECO:0000256" key="3">
    <source>
        <dbReference type="ARBA" id="ARBA00011738"/>
    </source>
</evidence>
<keyword evidence="5" id="KW-0678">Repressor</keyword>
<dbReference type="InterPro" id="IPR022689">
    <property type="entry name" value="Iron_dep_repressor"/>
</dbReference>
<dbReference type="GO" id="GO:0003677">
    <property type="term" value="F:DNA binding"/>
    <property type="evidence" value="ECO:0007669"/>
    <property type="project" value="UniProtKB-KW"/>
</dbReference>
<dbReference type="GO" id="GO:0045892">
    <property type="term" value="P:negative regulation of DNA-templated transcription"/>
    <property type="evidence" value="ECO:0007669"/>
    <property type="project" value="TreeGrafter"/>
</dbReference>
<evidence type="ECO:0000256" key="11">
    <source>
        <dbReference type="ARBA" id="ARBA00023211"/>
    </source>
</evidence>
<dbReference type="SMART" id="SM00529">
    <property type="entry name" value="HTH_DTXR"/>
    <property type="match status" value="1"/>
</dbReference>
<dbReference type="GO" id="GO:0046914">
    <property type="term" value="F:transition metal ion binding"/>
    <property type="evidence" value="ECO:0007669"/>
    <property type="project" value="InterPro"/>
</dbReference>
<evidence type="ECO:0000256" key="6">
    <source>
        <dbReference type="ARBA" id="ARBA00023004"/>
    </source>
</evidence>
<dbReference type="Pfam" id="PF04023">
    <property type="entry name" value="FeoA"/>
    <property type="match status" value="1"/>
</dbReference>
<dbReference type="GeneID" id="303172945"/>
<dbReference type="Proteomes" id="UP000195787">
    <property type="component" value="Unassembled WGS sequence"/>
</dbReference>
<dbReference type="InterPro" id="IPR007167">
    <property type="entry name" value="Fe-transptr_FeoA-like"/>
</dbReference>
<comment type="subcellular location">
    <subcellularLocation>
        <location evidence="1">Cytoplasm</location>
    </subcellularLocation>
</comment>
<evidence type="ECO:0000256" key="1">
    <source>
        <dbReference type="ARBA" id="ARBA00004496"/>
    </source>
</evidence>
<dbReference type="FunFam" id="1.10.60.10:FF:000004">
    <property type="entry name" value="DtxR family transcriptional regulator"/>
    <property type="match status" value="1"/>
</dbReference>
<gene>
    <name evidence="14" type="ORF">CZ674_06910</name>
</gene>
<dbReference type="InterPro" id="IPR022687">
    <property type="entry name" value="HTH_DTXR"/>
</dbReference>
<dbReference type="Pfam" id="PF02742">
    <property type="entry name" value="Fe_dep_repr_C"/>
    <property type="match status" value="1"/>
</dbReference>
<keyword evidence="10" id="KW-0804">Transcription</keyword>
<dbReference type="Pfam" id="PF01325">
    <property type="entry name" value="Fe_dep_repress"/>
    <property type="match status" value="1"/>
</dbReference>
<feature type="domain" description="HTH dtxR-type" evidence="13">
    <location>
        <begin position="13"/>
        <end position="70"/>
    </location>
</feature>
<dbReference type="Gene3D" id="1.10.10.10">
    <property type="entry name" value="Winged helix-like DNA-binding domain superfamily/Winged helix DNA-binding domain"/>
    <property type="match status" value="1"/>
</dbReference>
<sequence length="225" mass="24257">MEWIPGRGSAAGEDYVKVIYAHTEWQDEPITPSQLAAKLQLAASSVTEMVKKLASAGLVDHKPYGAVELTEKGRTLALQLLRRHRLIETWLVVQQGFQWDEVHEEADVLEHAMSDRLVESIAASLGHPTRDPHGDPIPTADGVIVAQEGVRVLDAAVGTTGTVTRISDSDGELLRFLANEGIEPDVEVRVLERAKYSGTVRIGTPSGETHLGADAAAAVYLTPPA</sequence>
<evidence type="ECO:0000313" key="14">
    <source>
        <dbReference type="EMBL" id="SJM60009.1"/>
    </source>
</evidence>
<dbReference type="PANTHER" id="PTHR33238:SF11">
    <property type="entry name" value="TRANSCRIPTIONAL REGULATOR MNTR"/>
    <property type="match status" value="1"/>
</dbReference>
<dbReference type="PANTHER" id="PTHR33238">
    <property type="entry name" value="IRON (METAL) DEPENDENT REPRESSOR, DTXR FAMILY"/>
    <property type="match status" value="1"/>
</dbReference>
<dbReference type="GO" id="GO:0005737">
    <property type="term" value="C:cytoplasm"/>
    <property type="evidence" value="ECO:0007669"/>
    <property type="project" value="UniProtKB-SubCell"/>
</dbReference>
<dbReference type="GO" id="GO:0003700">
    <property type="term" value="F:DNA-binding transcription factor activity"/>
    <property type="evidence" value="ECO:0007669"/>
    <property type="project" value="InterPro"/>
</dbReference>
<dbReference type="InterPro" id="IPR001367">
    <property type="entry name" value="Fe_dep_repressor"/>
</dbReference>
<organism evidence="14 15">
    <name type="scientific">Agrococcus casei LMG 22410</name>
    <dbReference type="NCBI Taxonomy" id="1255656"/>
    <lineage>
        <taxon>Bacteria</taxon>
        <taxon>Bacillati</taxon>
        <taxon>Actinomycetota</taxon>
        <taxon>Actinomycetes</taxon>
        <taxon>Micrococcales</taxon>
        <taxon>Microbacteriaceae</taxon>
        <taxon>Agrococcus</taxon>
    </lineage>
</organism>
<dbReference type="InterPro" id="IPR036390">
    <property type="entry name" value="WH_DNA-bd_sf"/>
</dbReference>
<evidence type="ECO:0000256" key="9">
    <source>
        <dbReference type="ARBA" id="ARBA00023159"/>
    </source>
</evidence>
<keyword evidence="6" id="KW-0408">Iron</keyword>
<dbReference type="Gene3D" id="2.30.30.90">
    <property type="match status" value="1"/>
</dbReference>
<dbReference type="InterPro" id="IPR008988">
    <property type="entry name" value="Transcriptional_repressor_C"/>
</dbReference>
<evidence type="ECO:0000256" key="10">
    <source>
        <dbReference type="ARBA" id="ARBA00023163"/>
    </source>
</evidence>
<keyword evidence="7" id="KW-0805">Transcription regulation</keyword>
<comment type="subunit">
    <text evidence="3">Homodimer.</text>
</comment>
<evidence type="ECO:0000256" key="8">
    <source>
        <dbReference type="ARBA" id="ARBA00023125"/>
    </source>
</evidence>
<name>A0A1R4FVQ8_9MICO</name>
<dbReference type="InterPro" id="IPR038157">
    <property type="entry name" value="FeoA_core_dom"/>
</dbReference>
<dbReference type="EMBL" id="FUHU01000028">
    <property type="protein sequence ID" value="SJM60009.1"/>
    <property type="molecule type" value="Genomic_DNA"/>
</dbReference>
<protein>
    <recommendedName>
        <fullName evidence="12">Manganese transport regulator</fullName>
    </recommendedName>
</protein>
<evidence type="ECO:0000256" key="4">
    <source>
        <dbReference type="ARBA" id="ARBA00022490"/>
    </source>
</evidence>
<proteinExistence type="inferred from homology"/>
<keyword evidence="8" id="KW-0238">DNA-binding</keyword>
<evidence type="ECO:0000256" key="7">
    <source>
        <dbReference type="ARBA" id="ARBA00023015"/>
    </source>
</evidence>
<evidence type="ECO:0000259" key="13">
    <source>
        <dbReference type="PROSITE" id="PS50944"/>
    </source>
</evidence>
<evidence type="ECO:0000256" key="5">
    <source>
        <dbReference type="ARBA" id="ARBA00022491"/>
    </source>
</evidence>
<dbReference type="GO" id="GO:0046983">
    <property type="term" value="F:protein dimerization activity"/>
    <property type="evidence" value="ECO:0007669"/>
    <property type="project" value="InterPro"/>
</dbReference>
<keyword evidence="11" id="KW-0464">Manganese</keyword>
<comment type="similarity">
    <text evidence="2">Belongs to the DtxR/MntR family.</text>
</comment>
<dbReference type="InterPro" id="IPR050536">
    <property type="entry name" value="DtxR_MntR_Metal-Reg"/>
</dbReference>
<dbReference type="InterPro" id="IPR036388">
    <property type="entry name" value="WH-like_DNA-bd_sf"/>
</dbReference>
<keyword evidence="9" id="KW-0010">Activator</keyword>
<dbReference type="RefSeq" id="WP_086991816.1">
    <property type="nucleotide sequence ID" value="NZ_FUHU01000028.1"/>
</dbReference>
<dbReference type="PROSITE" id="PS50944">
    <property type="entry name" value="HTH_DTXR"/>
    <property type="match status" value="1"/>
</dbReference>
<keyword evidence="4" id="KW-0963">Cytoplasm</keyword>